<dbReference type="EMBL" id="BSOJ01000006">
    <property type="protein sequence ID" value="GLR25372.1"/>
    <property type="molecule type" value="Genomic_DNA"/>
</dbReference>
<organism evidence="11 12">
    <name type="scientific">Limnobacter litoralis</name>
    <dbReference type="NCBI Taxonomy" id="481366"/>
    <lineage>
        <taxon>Bacteria</taxon>
        <taxon>Pseudomonadati</taxon>
        <taxon>Pseudomonadota</taxon>
        <taxon>Betaproteobacteria</taxon>
        <taxon>Burkholderiales</taxon>
        <taxon>Burkholderiaceae</taxon>
        <taxon>Limnobacter</taxon>
    </lineage>
</organism>
<evidence type="ECO:0000256" key="9">
    <source>
        <dbReference type="ARBA" id="ARBA00023268"/>
    </source>
</evidence>
<dbReference type="Pfam" id="PF01266">
    <property type="entry name" value="DAO"/>
    <property type="match status" value="1"/>
</dbReference>
<evidence type="ECO:0000256" key="5">
    <source>
        <dbReference type="ARBA" id="ARBA00022691"/>
    </source>
</evidence>
<evidence type="ECO:0000256" key="3">
    <source>
        <dbReference type="ARBA" id="ARBA00022630"/>
    </source>
</evidence>
<dbReference type="Gene3D" id="3.30.9.10">
    <property type="entry name" value="D-Amino Acid Oxidase, subunit A, domain 2"/>
    <property type="match status" value="2"/>
</dbReference>
<evidence type="ECO:0000256" key="6">
    <source>
        <dbReference type="ARBA" id="ARBA00022694"/>
    </source>
</evidence>
<reference evidence="12" key="1">
    <citation type="journal article" date="2019" name="Int. J. Syst. Evol. Microbiol.">
        <title>The Global Catalogue of Microorganisms (GCM) 10K type strain sequencing project: providing services to taxonomists for standard genome sequencing and annotation.</title>
        <authorList>
            <consortium name="The Broad Institute Genomics Platform"/>
            <consortium name="The Broad Institute Genome Sequencing Center for Infectious Disease"/>
            <person name="Wu L."/>
            <person name="Ma J."/>
        </authorList>
    </citation>
    <scope>NUCLEOTIDE SEQUENCE [LARGE SCALE GENOMIC DNA]</scope>
    <source>
        <strain evidence="12">NBRC 105857</strain>
    </source>
</reference>
<accession>A0ABQ5YPJ9</accession>
<comment type="caution">
    <text evidence="11">The sequence shown here is derived from an EMBL/GenBank/DDBJ whole genome shotgun (WGS) entry which is preliminary data.</text>
</comment>
<keyword evidence="7" id="KW-0274">FAD</keyword>
<protein>
    <recommendedName>
        <fullName evidence="10">FAD dependent oxidoreductase domain-containing protein</fullName>
    </recommendedName>
</protein>
<proteinExistence type="predicted"/>
<dbReference type="InterPro" id="IPR006076">
    <property type="entry name" value="FAD-dep_OxRdtase"/>
</dbReference>
<dbReference type="Gene3D" id="3.50.50.60">
    <property type="entry name" value="FAD/NAD(P)-binding domain"/>
    <property type="match status" value="2"/>
</dbReference>
<dbReference type="NCBIfam" id="TIGR03197">
    <property type="entry name" value="MnmC_Cterm"/>
    <property type="match status" value="1"/>
</dbReference>
<keyword evidence="1" id="KW-0963">Cytoplasm</keyword>
<keyword evidence="9" id="KW-0511">Multifunctional enzyme</keyword>
<dbReference type="PANTHER" id="PTHR13847:SF283">
    <property type="entry name" value="TRNA 5-METHYLAMINOMETHYL-2-THIOURIDINE BIOSYNTHESIS BIFUNCTIONAL PROTEIN MNMC"/>
    <property type="match status" value="1"/>
</dbReference>
<gene>
    <name evidence="11" type="ORF">GCM10007875_04600</name>
</gene>
<dbReference type="Proteomes" id="UP001156664">
    <property type="component" value="Unassembled WGS sequence"/>
</dbReference>
<evidence type="ECO:0000256" key="1">
    <source>
        <dbReference type="ARBA" id="ARBA00022490"/>
    </source>
</evidence>
<keyword evidence="2" id="KW-0489">Methyltransferase</keyword>
<evidence type="ECO:0000256" key="8">
    <source>
        <dbReference type="ARBA" id="ARBA00023002"/>
    </source>
</evidence>
<keyword evidence="6" id="KW-0819">tRNA processing</keyword>
<evidence type="ECO:0000313" key="11">
    <source>
        <dbReference type="EMBL" id="GLR25372.1"/>
    </source>
</evidence>
<name>A0ABQ5YPJ9_9BURK</name>
<keyword evidence="3" id="KW-0285">Flavoprotein</keyword>
<keyword evidence="5" id="KW-0949">S-adenosyl-L-methionine</keyword>
<feature type="domain" description="FAD dependent oxidoreductase" evidence="10">
    <location>
        <begin position="39"/>
        <end position="350"/>
    </location>
</feature>
<keyword evidence="12" id="KW-1185">Reference proteome</keyword>
<dbReference type="SUPFAM" id="SSF51971">
    <property type="entry name" value="Nucleotide-binding domain"/>
    <property type="match status" value="1"/>
</dbReference>
<keyword evidence="8" id="KW-0560">Oxidoreductase</keyword>
<dbReference type="PANTHER" id="PTHR13847">
    <property type="entry name" value="SARCOSINE DEHYDROGENASE-RELATED"/>
    <property type="match status" value="1"/>
</dbReference>
<keyword evidence="4" id="KW-0808">Transferase</keyword>
<evidence type="ECO:0000256" key="4">
    <source>
        <dbReference type="ARBA" id="ARBA00022679"/>
    </source>
</evidence>
<evidence type="ECO:0000256" key="7">
    <source>
        <dbReference type="ARBA" id="ARBA00022827"/>
    </source>
</evidence>
<dbReference type="InterPro" id="IPR036188">
    <property type="entry name" value="FAD/NAD-bd_sf"/>
</dbReference>
<evidence type="ECO:0000256" key="2">
    <source>
        <dbReference type="ARBA" id="ARBA00022603"/>
    </source>
</evidence>
<sequence>MDAGRRQLKSRPLVRIDEQGLQLRQPAHPADLGPKPVHRVAVLGAGIAGSQMAYALCQKGLDVHLFDRAAGPAQGASGNWLGAFHPHLTKDDTPLSRLSRFGHACTVRRLRELSAKGLLQEGEDWALPGHWMTFDAAQAEKARQTLEHLAFPEDVVQWKSSHQGLAASQGGYFFPSGGWVKPHRWVQASLQACAGRLTTHYGYSGPGLPDGFDATVVACAENSLNLVPVEGGRISAVKGQITKVRGAELPCVISGESYAISASGQDNWTVVGATYERPVEHLDPTAQADLQNIEKFRQAMPGLKLGEFMDHRASVRAVWPDRLPAIGPTGTPDVYLATAYASRGLLWAAVAPPILSHYLLEDEPLFALWERLSPLRNA</sequence>
<evidence type="ECO:0000259" key="10">
    <source>
        <dbReference type="Pfam" id="PF01266"/>
    </source>
</evidence>
<evidence type="ECO:0000313" key="12">
    <source>
        <dbReference type="Proteomes" id="UP001156664"/>
    </source>
</evidence>
<dbReference type="InterPro" id="IPR017610">
    <property type="entry name" value="tRNA_S-uridine_synth_MnmC_C"/>
</dbReference>